<dbReference type="EMBL" id="ML995812">
    <property type="protein sequence ID" value="KAF2773095.1"/>
    <property type="molecule type" value="Genomic_DNA"/>
</dbReference>
<organism evidence="1 2">
    <name type="scientific">Teratosphaeria nubilosa</name>
    <dbReference type="NCBI Taxonomy" id="161662"/>
    <lineage>
        <taxon>Eukaryota</taxon>
        <taxon>Fungi</taxon>
        <taxon>Dikarya</taxon>
        <taxon>Ascomycota</taxon>
        <taxon>Pezizomycotina</taxon>
        <taxon>Dothideomycetes</taxon>
        <taxon>Dothideomycetidae</taxon>
        <taxon>Mycosphaerellales</taxon>
        <taxon>Teratosphaeriaceae</taxon>
        <taxon>Teratosphaeria</taxon>
    </lineage>
</organism>
<sequence>MDNIFKNASLFMRDFTVGSIKKNVSPTKNTIASASRTRPNMVIQVAVSSTAILKNRSAVCLL</sequence>
<dbReference type="AlphaFoldDB" id="A0A6G1LJP1"/>
<feature type="non-terminal residue" evidence="1">
    <location>
        <position position="62"/>
    </location>
</feature>
<evidence type="ECO:0000313" key="1">
    <source>
        <dbReference type="EMBL" id="KAF2773095.1"/>
    </source>
</evidence>
<evidence type="ECO:0000313" key="2">
    <source>
        <dbReference type="Proteomes" id="UP000799436"/>
    </source>
</evidence>
<protein>
    <submittedName>
        <fullName evidence="1">Uncharacterized protein</fullName>
    </submittedName>
</protein>
<proteinExistence type="predicted"/>
<gene>
    <name evidence="1" type="ORF">EJ03DRAFT_324146</name>
</gene>
<dbReference type="Proteomes" id="UP000799436">
    <property type="component" value="Unassembled WGS sequence"/>
</dbReference>
<accession>A0A6G1LJP1</accession>
<keyword evidence="2" id="KW-1185">Reference proteome</keyword>
<name>A0A6G1LJP1_9PEZI</name>
<reference evidence="1" key="1">
    <citation type="journal article" date="2020" name="Stud. Mycol.">
        <title>101 Dothideomycetes genomes: a test case for predicting lifestyles and emergence of pathogens.</title>
        <authorList>
            <person name="Haridas S."/>
            <person name="Albert R."/>
            <person name="Binder M."/>
            <person name="Bloem J."/>
            <person name="Labutti K."/>
            <person name="Salamov A."/>
            <person name="Andreopoulos B."/>
            <person name="Baker S."/>
            <person name="Barry K."/>
            <person name="Bills G."/>
            <person name="Bluhm B."/>
            <person name="Cannon C."/>
            <person name="Castanera R."/>
            <person name="Culley D."/>
            <person name="Daum C."/>
            <person name="Ezra D."/>
            <person name="Gonzalez J."/>
            <person name="Henrissat B."/>
            <person name="Kuo A."/>
            <person name="Liang C."/>
            <person name="Lipzen A."/>
            <person name="Lutzoni F."/>
            <person name="Magnuson J."/>
            <person name="Mondo S."/>
            <person name="Nolan M."/>
            <person name="Ohm R."/>
            <person name="Pangilinan J."/>
            <person name="Park H.-J."/>
            <person name="Ramirez L."/>
            <person name="Alfaro M."/>
            <person name="Sun H."/>
            <person name="Tritt A."/>
            <person name="Yoshinaga Y."/>
            <person name="Zwiers L.-H."/>
            <person name="Turgeon B."/>
            <person name="Goodwin S."/>
            <person name="Spatafora J."/>
            <person name="Crous P."/>
            <person name="Grigoriev I."/>
        </authorList>
    </citation>
    <scope>NUCLEOTIDE SEQUENCE</scope>
    <source>
        <strain evidence="1">CBS 116005</strain>
    </source>
</reference>